<evidence type="ECO:0000256" key="1">
    <source>
        <dbReference type="ARBA" id="ARBA00006739"/>
    </source>
</evidence>
<keyword evidence="3" id="KW-0808">Transferase</keyword>
<dbReference type="GO" id="GO:0016757">
    <property type="term" value="F:glycosyltransferase activity"/>
    <property type="evidence" value="ECO:0007669"/>
    <property type="project" value="UniProtKB-KW"/>
</dbReference>
<dbReference type="Gene3D" id="3.90.550.10">
    <property type="entry name" value="Spore Coat Polysaccharide Biosynthesis Protein SpsA, Chain A"/>
    <property type="match status" value="1"/>
</dbReference>
<dbReference type="SUPFAM" id="SSF53448">
    <property type="entry name" value="Nucleotide-diphospho-sugar transferases"/>
    <property type="match status" value="1"/>
</dbReference>
<proteinExistence type="inferred from homology"/>
<reference evidence="4" key="1">
    <citation type="journal article" date="2014" name="Front. Microbiol.">
        <title>High frequency of phylogenetically diverse reductive dehalogenase-homologous genes in deep subseafloor sedimentary metagenomes.</title>
        <authorList>
            <person name="Kawai M."/>
            <person name="Futagami T."/>
            <person name="Toyoda A."/>
            <person name="Takaki Y."/>
            <person name="Nishi S."/>
            <person name="Hori S."/>
            <person name="Arai W."/>
            <person name="Tsubouchi T."/>
            <person name="Morono Y."/>
            <person name="Uchiyama I."/>
            <person name="Ito T."/>
            <person name="Fujiyama A."/>
            <person name="Inagaki F."/>
            <person name="Takami H."/>
        </authorList>
    </citation>
    <scope>NUCLEOTIDE SEQUENCE</scope>
    <source>
        <strain evidence="4">Expedition CK06-06</strain>
    </source>
</reference>
<dbReference type="EMBL" id="BARW01016714">
    <property type="protein sequence ID" value="GAI94265.1"/>
    <property type="molecule type" value="Genomic_DNA"/>
</dbReference>
<evidence type="ECO:0000256" key="3">
    <source>
        <dbReference type="ARBA" id="ARBA00022679"/>
    </source>
</evidence>
<evidence type="ECO:0008006" key="5">
    <source>
        <dbReference type="Google" id="ProtNLM"/>
    </source>
</evidence>
<keyword evidence="2" id="KW-0328">Glycosyltransferase</keyword>
<organism evidence="4">
    <name type="scientific">marine sediment metagenome</name>
    <dbReference type="NCBI Taxonomy" id="412755"/>
    <lineage>
        <taxon>unclassified sequences</taxon>
        <taxon>metagenomes</taxon>
        <taxon>ecological metagenomes</taxon>
    </lineage>
</organism>
<protein>
    <recommendedName>
        <fullName evidence="5">Glycosyltransferase 2-like domain-containing protein</fullName>
    </recommendedName>
</protein>
<dbReference type="Pfam" id="PF13641">
    <property type="entry name" value="Glyco_tranf_2_3"/>
    <property type="match status" value="1"/>
</dbReference>
<accession>X1U359</accession>
<comment type="caution">
    <text evidence="4">The sequence shown here is derived from an EMBL/GenBank/DDBJ whole genome shotgun (WGS) entry which is preliminary data.</text>
</comment>
<dbReference type="PANTHER" id="PTHR43179">
    <property type="entry name" value="RHAMNOSYLTRANSFERASE WBBL"/>
    <property type="match status" value="1"/>
</dbReference>
<feature type="non-terminal residue" evidence="4">
    <location>
        <position position="1"/>
    </location>
</feature>
<dbReference type="PANTHER" id="PTHR43179:SF12">
    <property type="entry name" value="GALACTOFURANOSYLTRANSFERASE GLFT2"/>
    <property type="match status" value="1"/>
</dbReference>
<dbReference type="AlphaFoldDB" id="X1U359"/>
<evidence type="ECO:0000313" key="4">
    <source>
        <dbReference type="EMBL" id="GAI94265.1"/>
    </source>
</evidence>
<evidence type="ECO:0000256" key="2">
    <source>
        <dbReference type="ARBA" id="ARBA00022676"/>
    </source>
</evidence>
<comment type="similarity">
    <text evidence="1">Belongs to the glycosyltransferase 2 family.</text>
</comment>
<dbReference type="InterPro" id="IPR029044">
    <property type="entry name" value="Nucleotide-diphossugar_trans"/>
</dbReference>
<name>X1U359_9ZZZZ</name>
<sequence>DTEVDPQMLTKLVEVAESDSQIGMVGPTMHYADPPTMIWGGDNWIDWRRARMIRNRMGELISESALAHQKPQEVDYVDTCAILVKREVVEKIGLMNGDYFINFDDLDWNVRGRKADYKIVYVPPARMWHKVSATMGFASPATTHYMTRNALLFFWTHAPGIWKVLATLQIILRTVRTIGAWTFKPQYRTEAFRRKRDANLLALRDFFLGRFGKMGPDVARVCYGG</sequence>
<gene>
    <name evidence="4" type="ORF">S12H4_29033</name>
</gene>